<name>K1T034_9ZZZZ</name>
<accession>K1T034</accession>
<comment type="caution">
    <text evidence="1">The sequence shown here is derived from an EMBL/GenBank/DDBJ whole genome shotgun (WGS) entry which is preliminary data.</text>
</comment>
<protein>
    <submittedName>
        <fullName evidence="1">Cell wall anchor domain protein</fullName>
    </submittedName>
</protein>
<evidence type="ECO:0000313" key="1">
    <source>
        <dbReference type="EMBL" id="EKC59420.1"/>
    </source>
</evidence>
<dbReference type="AlphaFoldDB" id="K1T034"/>
<sequence>DAIGDVTLDSYDSITAARTAYDKLSDNAKTLVGNYETLTAAEEALAKAEADVISNAIKAIDAIGKVTADSKDKIKNAKDAYSAVPERLRDKITNSDTLDKATERFAAIDTIKQAGTKSKDHFDTVLGTLADNNIYPVQSIGGEWSVIALARAGKLSADKAAKYYSELCDAVKANGSDRLSDRKPTENARVIIALSSLGKNSADIAGYNLLSGLDDMDYITSQGINAVIFSLIAFDTTDYSAKTHDELIAYIVDNMTGKGWALA</sequence>
<feature type="non-terminal residue" evidence="1">
    <location>
        <position position="263"/>
    </location>
</feature>
<organism evidence="1">
    <name type="scientific">human gut metagenome</name>
    <dbReference type="NCBI Taxonomy" id="408170"/>
    <lineage>
        <taxon>unclassified sequences</taxon>
        <taxon>metagenomes</taxon>
        <taxon>organismal metagenomes</taxon>
    </lineage>
</organism>
<dbReference type="EMBL" id="AJWY01009072">
    <property type="protein sequence ID" value="EKC59420.1"/>
    <property type="molecule type" value="Genomic_DNA"/>
</dbReference>
<reference evidence="1" key="1">
    <citation type="journal article" date="2013" name="Environ. Microbiol.">
        <title>Microbiota from the distal guts of lean and obese adolescents exhibit partial functional redundancy besides clear differences in community structure.</title>
        <authorList>
            <person name="Ferrer M."/>
            <person name="Ruiz A."/>
            <person name="Lanza F."/>
            <person name="Haange S.B."/>
            <person name="Oberbach A."/>
            <person name="Till H."/>
            <person name="Bargiela R."/>
            <person name="Campoy C."/>
            <person name="Segura M.T."/>
            <person name="Richter M."/>
            <person name="von Bergen M."/>
            <person name="Seifert J."/>
            <person name="Suarez A."/>
        </authorList>
    </citation>
    <scope>NUCLEOTIDE SEQUENCE</scope>
</reference>
<gene>
    <name evidence="1" type="ORF">LEA_13369</name>
</gene>
<feature type="non-terminal residue" evidence="1">
    <location>
        <position position="1"/>
    </location>
</feature>
<proteinExistence type="predicted"/>